<evidence type="ECO:0000256" key="2">
    <source>
        <dbReference type="ARBA" id="ARBA00022803"/>
    </source>
</evidence>
<name>A0A928VU49_9CYAN</name>
<feature type="repeat" description="TPR" evidence="3">
    <location>
        <begin position="285"/>
        <end position="318"/>
    </location>
</feature>
<reference evidence="7" key="1">
    <citation type="submission" date="2020-10" db="EMBL/GenBank/DDBJ databases">
        <authorList>
            <person name="Castelo-Branco R."/>
            <person name="Eusebio N."/>
            <person name="Adriana R."/>
            <person name="Vieira A."/>
            <person name="Brugerolle De Fraissinette N."/>
            <person name="Rezende De Castro R."/>
            <person name="Schneider M.P."/>
            <person name="Vasconcelos V."/>
            <person name="Leao P.N."/>
        </authorList>
    </citation>
    <scope>NUCLEOTIDE SEQUENCE</scope>
    <source>
        <strain evidence="7">LEGE 11467</strain>
    </source>
</reference>
<feature type="transmembrane region" description="Helical" evidence="5">
    <location>
        <begin position="105"/>
        <end position="128"/>
    </location>
</feature>
<protein>
    <submittedName>
        <fullName evidence="7">Tetratricopeptide repeat protein</fullName>
    </submittedName>
</protein>
<accession>A0A928VU49</accession>
<keyword evidence="8" id="KW-1185">Reference proteome</keyword>
<evidence type="ECO:0000256" key="3">
    <source>
        <dbReference type="PROSITE-ProRule" id="PRU00339"/>
    </source>
</evidence>
<dbReference type="NCBIfam" id="NF047558">
    <property type="entry name" value="TPR_END_plus"/>
    <property type="match status" value="1"/>
</dbReference>
<feature type="repeat" description="TPR" evidence="3">
    <location>
        <begin position="251"/>
        <end position="284"/>
    </location>
</feature>
<feature type="region of interest" description="Disordered" evidence="4">
    <location>
        <begin position="22"/>
        <end position="47"/>
    </location>
</feature>
<gene>
    <name evidence="7" type="ORF">IQ235_01475</name>
</gene>
<dbReference type="InterPro" id="IPR051685">
    <property type="entry name" value="Ycf3/AcsC/BcsC/TPR_MFPF"/>
</dbReference>
<feature type="chain" id="PRO_5037772834" evidence="6">
    <location>
        <begin position="24"/>
        <end position="346"/>
    </location>
</feature>
<dbReference type="EMBL" id="JADEXN010000011">
    <property type="protein sequence ID" value="MBE9039464.1"/>
    <property type="molecule type" value="Genomic_DNA"/>
</dbReference>
<dbReference type="SMART" id="SM00028">
    <property type="entry name" value="TPR"/>
    <property type="match status" value="3"/>
</dbReference>
<proteinExistence type="predicted"/>
<dbReference type="InterPro" id="IPR011990">
    <property type="entry name" value="TPR-like_helical_dom_sf"/>
</dbReference>
<evidence type="ECO:0000313" key="7">
    <source>
        <dbReference type="EMBL" id="MBE9039464.1"/>
    </source>
</evidence>
<evidence type="ECO:0000256" key="4">
    <source>
        <dbReference type="SAM" id="MobiDB-lite"/>
    </source>
</evidence>
<evidence type="ECO:0000256" key="5">
    <source>
        <dbReference type="SAM" id="Phobius"/>
    </source>
</evidence>
<feature type="compositionally biased region" description="Low complexity" evidence="4">
    <location>
        <begin position="35"/>
        <end position="47"/>
    </location>
</feature>
<dbReference type="InterPro" id="IPR019734">
    <property type="entry name" value="TPR_rpt"/>
</dbReference>
<keyword evidence="2 3" id="KW-0802">TPR repeat</keyword>
<evidence type="ECO:0000256" key="6">
    <source>
        <dbReference type="SAM" id="SignalP"/>
    </source>
</evidence>
<keyword evidence="6" id="KW-0732">Signal</keyword>
<dbReference type="PANTHER" id="PTHR44943:SF4">
    <property type="entry name" value="TPR REPEAT-CONTAINING PROTEIN MJ0798"/>
    <property type="match status" value="1"/>
</dbReference>
<dbReference type="PROSITE" id="PS50005">
    <property type="entry name" value="TPR"/>
    <property type="match status" value="3"/>
</dbReference>
<evidence type="ECO:0000313" key="8">
    <source>
        <dbReference type="Proteomes" id="UP000621799"/>
    </source>
</evidence>
<keyword evidence="1" id="KW-0677">Repeat</keyword>
<keyword evidence="5" id="KW-1133">Transmembrane helix</keyword>
<feature type="repeat" description="TPR" evidence="3">
    <location>
        <begin position="217"/>
        <end position="250"/>
    </location>
</feature>
<dbReference type="Pfam" id="PF13432">
    <property type="entry name" value="TPR_16"/>
    <property type="match status" value="1"/>
</dbReference>
<dbReference type="RefSeq" id="WP_264319726.1">
    <property type="nucleotide sequence ID" value="NZ_JADEXN010000011.1"/>
</dbReference>
<dbReference type="Proteomes" id="UP000621799">
    <property type="component" value="Unassembled WGS sequence"/>
</dbReference>
<comment type="caution">
    <text evidence="7">The sequence shown here is derived from an EMBL/GenBank/DDBJ whole genome shotgun (WGS) entry which is preliminary data.</text>
</comment>
<feature type="signal peptide" evidence="6">
    <location>
        <begin position="1"/>
        <end position="23"/>
    </location>
</feature>
<organism evidence="7 8">
    <name type="scientific">Zarconia navalis LEGE 11467</name>
    <dbReference type="NCBI Taxonomy" id="1828826"/>
    <lineage>
        <taxon>Bacteria</taxon>
        <taxon>Bacillati</taxon>
        <taxon>Cyanobacteriota</taxon>
        <taxon>Cyanophyceae</taxon>
        <taxon>Oscillatoriophycideae</taxon>
        <taxon>Oscillatoriales</taxon>
        <taxon>Oscillatoriales incertae sedis</taxon>
        <taxon>Zarconia</taxon>
        <taxon>Zarconia navalis</taxon>
    </lineage>
</organism>
<keyword evidence="5" id="KW-0472">Membrane</keyword>
<evidence type="ECO:0000256" key="1">
    <source>
        <dbReference type="ARBA" id="ARBA00022737"/>
    </source>
</evidence>
<dbReference type="Gene3D" id="1.25.40.10">
    <property type="entry name" value="Tetratricopeptide repeat domain"/>
    <property type="match status" value="1"/>
</dbReference>
<dbReference type="AlphaFoldDB" id="A0A928VU49"/>
<dbReference type="PANTHER" id="PTHR44943">
    <property type="entry name" value="CELLULOSE SYNTHASE OPERON PROTEIN C"/>
    <property type="match status" value="1"/>
</dbReference>
<dbReference type="SUPFAM" id="SSF48452">
    <property type="entry name" value="TPR-like"/>
    <property type="match status" value="1"/>
</dbReference>
<keyword evidence="5" id="KW-0812">Transmembrane</keyword>
<sequence>MKIKPQVVLALSTVLLSAGVARSQTPPASPPPATPNSTPAPSGATVTPVAPVTPVPQPVGMSPEDVEELVRQSVRENIENSNLVEERVEVAVDREVSRTLGVTNMLFATLLCVLGIAVIGGGVALWFVRRNTIERAIREVDDRTDTLKVELERGITSTLAHPKALGPQGQMTPDSTQLQDVVSMALSVQNIMASARGALEEAVQTQERFGEQLQELTRYQLKDARALMEAGEYSSAIELYDKAIQLNVDDPALLCDRGAALVQLHRYDEASDAYKRATELSPENAEIWYDLARCRALQGSVAQAVANLKQALQLNPQMGEKAKSDADFAIVRENEWFQTTVGDRQS</sequence>